<dbReference type="RefSeq" id="WP_148972392.1">
    <property type="nucleotide sequence ID" value="NZ_CP043314.1"/>
</dbReference>
<evidence type="ECO:0000313" key="3">
    <source>
        <dbReference type="EMBL" id="QEK39269.1"/>
    </source>
</evidence>
<dbReference type="GO" id="GO:0005506">
    <property type="term" value="F:iron ion binding"/>
    <property type="evidence" value="ECO:0007669"/>
    <property type="project" value="InterPro"/>
</dbReference>
<feature type="domain" description="NIF system FeS cluster assembly NifU N-terminal" evidence="2">
    <location>
        <begin position="4"/>
        <end position="134"/>
    </location>
</feature>
<dbReference type="InterPro" id="IPR002871">
    <property type="entry name" value="NIF_FeS_clus_asmbl_NifU_N"/>
</dbReference>
<feature type="compositionally biased region" description="Polar residues" evidence="1">
    <location>
        <begin position="1"/>
        <end position="21"/>
    </location>
</feature>
<dbReference type="SUPFAM" id="SSF82649">
    <property type="entry name" value="SufE/NifU"/>
    <property type="match status" value="1"/>
</dbReference>
<gene>
    <name evidence="3" type="ORF">FZC36_02445</name>
</gene>
<dbReference type="OrthoDB" id="9808097at2"/>
<proteinExistence type="predicted"/>
<feature type="region of interest" description="Disordered" evidence="1">
    <location>
        <begin position="1"/>
        <end position="23"/>
    </location>
</feature>
<organism evidence="3 4">
    <name type="scientific">Candidatus Nesciobacter abundans</name>
    <dbReference type="NCBI Taxonomy" id="2601668"/>
    <lineage>
        <taxon>Bacteria</taxon>
        <taxon>Pseudomonadati</taxon>
        <taxon>Pseudomonadota</taxon>
        <taxon>Alphaproteobacteria</taxon>
        <taxon>Holosporales</taxon>
        <taxon>Holosporaceae</taxon>
        <taxon>Candidatus Nesciobacter</taxon>
    </lineage>
</organism>
<evidence type="ECO:0000259" key="2">
    <source>
        <dbReference type="Pfam" id="PF01592"/>
    </source>
</evidence>
<dbReference type="GO" id="GO:0016226">
    <property type="term" value="P:iron-sulfur cluster assembly"/>
    <property type="evidence" value="ECO:0007669"/>
    <property type="project" value="InterPro"/>
</dbReference>
<sequence>MHKYNTKINTEFQNPANTGSMDENDPAVGMGFVGSPSCGDVLKLFIRIENDPNKSLEDQVIVDSSFQIFGCGSAIASGSHLTKLVKGKTLSEAEKITNKSIASNLELPPIKTHCSVLAEGAIRGAIENIKEKKSNSK</sequence>
<keyword evidence="4" id="KW-1185">Reference proteome</keyword>
<dbReference type="CDD" id="cd06664">
    <property type="entry name" value="IscU_like"/>
    <property type="match status" value="1"/>
</dbReference>
<dbReference type="EMBL" id="CP043314">
    <property type="protein sequence ID" value="QEK39269.1"/>
    <property type="molecule type" value="Genomic_DNA"/>
</dbReference>
<evidence type="ECO:0000313" key="4">
    <source>
        <dbReference type="Proteomes" id="UP000324924"/>
    </source>
</evidence>
<name>A0A5C0UHL3_9PROT</name>
<dbReference type="GO" id="GO:0051536">
    <property type="term" value="F:iron-sulfur cluster binding"/>
    <property type="evidence" value="ECO:0007669"/>
    <property type="project" value="InterPro"/>
</dbReference>
<dbReference type="AlphaFoldDB" id="A0A5C0UHL3"/>
<protein>
    <submittedName>
        <fullName evidence="3">Fe-S cluster assembly scaffold IscU</fullName>
    </submittedName>
</protein>
<reference evidence="3 4" key="1">
    <citation type="submission" date="2019-08" db="EMBL/GenBank/DDBJ databases">
        <title>Highly reduced genomes of protist endosymbionts show evolutionary convergence.</title>
        <authorList>
            <person name="George E."/>
            <person name="Husnik F."/>
            <person name="Tashyreva D."/>
            <person name="Prokopchuk G."/>
            <person name="Horak A."/>
            <person name="Kwong W.K."/>
            <person name="Lukes J."/>
            <person name="Keeling P.J."/>
        </authorList>
    </citation>
    <scope>NUCLEOTIDE SEQUENCE [LARGE SCALE GENOMIC DNA]</scope>
    <source>
        <strain evidence="3">1604HC</strain>
    </source>
</reference>
<dbReference type="KEGG" id="nabu:FZC36_02445"/>
<evidence type="ECO:0000256" key="1">
    <source>
        <dbReference type="SAM" id="MobiDB-lite"/>
    </source>
</evidence>
<dbReference type="PANTHER" id="PTHR10093">
    <property type="entry name" value="IRON-SULFUR CLUSTER ASSEMBLY ENZYME NIFU HOMOLOG"/>
    <property type="match status" value="1"/>
</dbReference>
<dbReference type="Pfam" id="PF01592">
    <property type="entry name" value="NifU_N"/>
    <property type="match status" value="1"/>
</dbReference>
<dbReference type="Gene3D" id="3.90.1010.10">
    <property type="match status" value="1"/>
</dbReference>
<dbReference type="Proteomes" id="UP000324924">
    <property type="component" value="Chromosome"/>
</dbReference>
<accession>A0A5C0UHL3</accession>